<keyword evidence="3" id="KW-1185">Reference proteome</keyword>
<name>A0AAD6RVJ8_9AGAR</name>
<dbReference type="Proteomes" id="UP001218188">
    <property type="component" value="Unassembled WGS sequence"/>
</dbReference>
<keyword evidence="1" id="KW-0732">Signal</keyword>
<dbReference type="AlphaFoldDB" id="A0AAD6RVJ8"/>
<sequence>MTRRSRSFPESLLLLLTPQTSLSNSSDINSRFALPSRSPSTRLRFFSHGQLYVAFSQATSSRQIRVLLPDTSQASETTNVVYPEVLLSATQILCRISLTVTFAGPLCTVVRSGRLKTDVNTYAVRALVVIHRLDVPIMDGSPPQPEISTTYFALPPIP</sequence>
<evidence type="ECO:0000313" key="3">
    <source>
        <dbReference type="Proteomes" id="UP001218188"/>
    </source>
</evidence>
<comment type="caution">
    <text evidence="2">The sequence shown here is derived from an EMBL/GenBank/DDBJ whole genome shotgun (WGS) entry which is preliminary data.</text>
</comment>
<feature type="chain" id="PRO_5042280995" evidence="1">
    <location>
        <begin position="24"/>
        <end position="158"/>
    </location>
</feature>
<evidence type="ECO:0000313" key="2">
    <source>
        <dbReference type="EMBL" id="KAJ7016054.1"/>
    </source>
</evidence>
<proteinExistence type="predicted"/>
<protein>
    <submittedName>
        <fullName evidence="2">Uncharacterized protein</fullName>
    </submittedName>
</protein>
<organism evidence="2 3">
    <name type="scientific">Mycena alexandri</name>
    <dbReference type="NCBI Taxonomy" id="1745969"/>
    <lineage>
        <taxon>Eukaryota</taxon>
        <taxon>Fungi</taxon>
        <taxon>Dikarya</taxon>
        <taxon>Basidiomycota</taxon>
        <taxon>Agaricomycotina</taxon>
        <taxon>Agaricomycetes</taxon>
        <taxon>Agaricomycetidae</taxon>
        <taxon>Agaricales</taxon>
        <taxon>Marasmiineae</taxon>
        <taxon>Mycenaceae</taxon>
        <taxon>Mycena</taxon>
    </lineage>
</organism>
<gene>
    <name evidence="2" type="ORF">C8F04DRAFT_983229</name>
</gene>
<accession>A0AAD6RVJ8</accession>
<dbReference type="EMBL" id="JARJCM010000616">
    <property type="protein sequence ID" value="KAJ7016054.1"/>
    <property type="molecule type" value="Genomic_DNA"/>
</dbReference>
<reference evidence="2" key="1">
    <citation type="submission" date="2023-03" db="EMBL/GenBank/DDBJ databases">
        <title>Massive genome expansion in bonnet fungi (Mycena s.s.) driven by repeated elements and novel gene families across ecological guilds.</title>
        <authorList>
            <consortium name="Lawrence Berkeley National Laboratory"/>
            <person name="Harder C.B."/>
            <person name="Miyauchi S."/>
            <person name="Viragh M."/>
            <person name="Kuo A."/>
            <person name="Thoen E."/>
            <person name="Andreopoulos B."/>
            <person name="Lu D."/>
            <person name="Skrede I."/>
            <person name="Drula E."/>
            <person name="Henrissat B."/>
            <person name="Morin E."/>
            <person name="Kohler A."/>
            <person name="Barry K."/>
            <person name="LaButti K."/>
            <person name="Morin E."/>
            <person name="Salamov A."/>
            <person name="Lipzen A."/>
            <person name="Mereny Z."/>
            <person name="Hegedus B."/>
            <person name="Baldrian P."/>
            <person name="Stursova M."/>
            <person name="Weitz H."/>
            <person name="Taylor A."/>
            <person name="Grigoriev I.V."/>
            <person name="Nagy L.G."/>
            <person name="Martin F."/>
            <person name="Kauserud H."/>
        </authorList>
    </citation>
    <scope>NUCLEOTIDE SEQUENCE</scope>
    <source>
        <strain evidence="2">CBHHK200</strain>
    </source>
</reference>
<evidence type="ECO:0000256" key="1">
    <source>
        <dbReference type="SAM" id="SignalP"/>
    </source>
</evidence>
<feature type="signal peptide" evidence="1">
    <location>
        <begin position="1"/>
        <end position="23"/>
    </location>
</feature>